<accession>A0A5B9DF51</accession>
<evidence type="ECO:0000256" key="4">
    <source>
        <dbReference type="ARBA" id="ARBA00022475"/>
    </source>
</evidence>
<dbReference type="InterPro" id="IPR004680">
    <property type="entry name" value="Cit_transptr-like_dom"/>
</dbReference>
<feature type="transmembrane region" description="Helical" evidence="8">
    <location>
        <begin position="274"/>
        <end position="295"/>
    </location>
</feature>
<feature type="transmembrane region" description="Helical" evidence="8">
    <location>
        <begin position="302"/>
        <end position="325"/>
    </location>
</feature>
<dbReference type="InterPro" id="IPR000802">
    <property type="entry name" value="Arsenical_pump_ArsB"/>
</dbReference>
<evidence type="ECO:0000256" key="8">
    <source>
        <dbReference type="SAM" id="Phobius"/>
    </source>
</evidence>
<sequence>MVNFTLLGITLILFVGILIIFSREHMDYVAFSLLFAFVACVLTSFMIPIEQVGEHVPWVDSSQITGSTWMIIFINMIEFEPLLFIIGMQIICTIAEEYRLFQWVAVKSLHITKGNHRRFFYMICTIATLTAAIIADVTVAVIFVPLVIRACRILKINPAPYLYGITITINIGSILTPFSSSKNILISSEFGLGFTWFMQNMGLFIIFALISTLILLDFFVLRKYDPPEEERKQIFLDIMNPKLLISNRKRFIFNGVYVALIILGFMIFHEHSPLIAFFGAIIMSILNGIPVTDILKKIDLKVIFFFIALFLLIGSMELNGTFSLISTGLSIFNLSNIYVVSLGVLLISSLFSGFLASNPTAVLLIIILRNIYPGEIPNIILIAFLFGINLGGNLLPQGATCDLMTLNLAKKNNVQGFTYKSLLKTGGAFALIHIGMCILYLTLYSLFTG</sequence>
<protein>
    <submittedName>
        <fullName evidence="10">SLC13 family permease</fullName>
    </submittedName>
</protein>
<evidence type="ECO:0000256" key="3">
    <source>
        <dbReference type="ARBA" id="ARBA00022448"/>
    </source>
</evidence>
<dbReference type="PANTHER" id="PTHR43568">
    <property type="entry name" value="P PROTEIN"/>
    <property type="match status" value="1"/>
</dbReference>
<dbReference type="RefSeq" id="WP_147664252.1">
    <property type="nucleotide sequence ID" value="NZ_CP042905.2"/>
</dbReference>
<evidence type="ECO:0000256" key="5">
    <source>
        <dbReference type="ARBA" id="ARBA00022692"/>
    </source>
</evidence>
<dbReference type="GO" id="GO:0015105">
    <property type="term" value="F:arsenite transmembrane transporter activity"/>
    <property type="evidence" value="ECO:0007669"/>
    <property type="project" value="InterPro"/>
</dbReference>
<dbReference type="KEGG" id="psyt:DSAG12_03189"/>
<proteinExistence type="inferred from homology"/>
<keyword evidence="4" id="KW-1003">Cell membrane</keyword>
<feature type="transmembrane region" description="Helical" evidence="8">
    <location>
        <begin position="251"/>
        <end position="268"/>
    </location>
</feature>
<feature type="transmembrane region" description="Helical" evidence="8">
    <location>
        <begin position="28"/>
        <end position="49"/>
    </location>
</feature>
<feature type="transmembrane region" description="Helical" evidence="8">
    <location>
        <begin position="119"/>
        <end position="148"/>
    </location>
</feature>
<dbReference type="OrthoDB" id="86089at2157"/>
<dbReference type="EMBL" id="CP042905">
    <property type="protein sequence ID" value="QEE17356.1"/>
    <property type="molecule type" value="Genomic_DNA"/>
</dbReference>
<feature type="transmembrane region" description="Helical" evidence="8">
    <location>
        <begin position="379"/>
        <end position="396"/>
    </location>
</feature>
<name>A0A5B9DF51_9ARCH</name>
<feature type="transmembrane region" description="Helical" evidence="8">
    <location>
        <begin position="200"/>
        <end position="221"/>
    </location>
</feature>
<dbReference type="Pfam" id="PF03600">
    <property type="entry name" value="CitMHS"/>
    <property type="match status" value="1"/>
</dbReference>
<evidence type="ECO:0000313" key="11">
    <source>
        <dbReference type="Proteomes" id="UP000321408"/>
    </source>
</evidence>
<feature type="domain" description="Citrate transporter-like" evidence="9">
    <location>
        <begin position="17"/>
        <end position="386"/>
    </location>
</feature>
<evidence type="ECO:0000256" key="2">
    <source>
        <dbReference type="ARBA" id="ARBA00009843"/>
    </source>
</evidence>
<evidence type="ECO:0000256" key="7">
    <source>
        <dbReference type="ARBA" id="ARBA00023136"/>
    </source>
</evidence>
<evidence type="ECO:0000256" key="6">
    <source>
        <dbReference type="ARBA" id="ARBA00022989"/>
    </source>
</evidence>
<evidence type="ECO:0000256" key="1">
    <source>
        <dbReference type="ARBA" id="ARBA00004651"/>
    </source>
</evidence>
<keyword evidence="5 8" id="KW-0812">Transmembrane</keyword>
<feature type="transmembrane region" description="Helical" evidence="8">
    <location>
        <begin position="160"/>
        <end position="180"/>
    </location>
</feature>
<keyword evidence="11" id="KW-1185">Reference proteome</keyword>
<dbReference type="PANTHER" id="PTHR43568:SF1">
    <property type="entry name" value="P PROTEIN"/>
    <property type="match status" value="1"/>
</dbReference>
<keyword evidence="7 8" id="KW-0472">Membrane</keyword>
<evidence type="ECO:0000259" key="9">
    <source>
        <dbReference type="Pfam" id="PF03600"/>
    </source>
</evidence>
<keyword evidence="3" id="KW-0813">Transport</keyword>
<reference evidence="10 11" key="1">
    <citation type="journal article" date="2020" name="Nature">
        <title>Isolation of an archaeon at the prokaryote-eukaryote interface.</title>
        <authorList>
            <person name="Imachi H."/>
            <person name="Nobu M.K."/>
            <person name="Nakahara N."/>
            <person name="Morono Y."/>
            <person name="Ogawara M."/>
            <person name="Takaki Y."/>
            <person name="Takano Y."/>
            <person name="Uematsu K."/>
            <person name="Ikuta T."/>
            <person name="Ito M."/>
            <person name="Matsui Y."/>
            <person name="Miyazaki M."/>
            <person name="Murata K."/>
            <person name="Saito Y."/>
            <person name="Sakai S."/>
            <person name="Song C."/>
            <person name="Tasumi E."/>
            <person name="Yamanaka Y."/>
            <person name="Yamaguchi T."/>
            <person name="Kamagata Y."/>
            <person name="Tamaki H."/>
            <person name="Takai K."/>
        </authorList>
    </citation>
    <scope>NUCLEOTIDE SEQUENCE [LARGE SCALE GENOMIC DNA]</scope>
    <source>
        <strain evidence="10 11">MK-D1</strain>
    </source>
</reference>
<dbReference type="GeneID" id="41331159"/>
<feature type="transmembrane region" description="Helical" evidence="8">
    <location>
        <begin position="427"/>
        <end position="447"/>
    </location>
</feature>
<evidence type="ECO:0000313" key="10">
    <source>
        <dbReference type="EMBL" id="QEE17356.1"/>
    </source>
</evidence>
<keyword evidence="6 8" id="KW-1133">Transmembrane helix</keyword>
<dbReference type="Proteomes" id="UP000321408">
    <property type="component" value="Chromosome"/>
</dbReference>
<dbReference type="PRINTS" id="PR00758">
    <property type="entry name" value="ARSENICPUMP"/>
</dbReference>
<organism evidence="10 11">
    <name type="scientific">Promethearchaeum syntrophicum</name>
    <dbReference type="NCBI Taxonomy" id="2594042"/>
    <lineage>
        <taxon>Archaea</taxon>
        <taxon>Promethearchaeati</taxon>
        <taxon>Promethearchaeota</taxon>
        <taxon>Promethearchaeia</taxon>
        <taxon>Promethearchaeales</taxon>
        <taxon>Promethearchaeaceae</taxon>
        <taxon>Promethearchaeum</taxon>
    </lineage>
</organism>
<dbReference type="GO" id="GO:0005886">
    <property type="term" value="C:plasma membrane"/>
    <property type="evidence" value="ECO:0007669"/>
    <property type="project" value="UniProtKB-SubCell"/>
</dbReference>
<dbReference type="AlphaFoldDB" id="A0A5B9DF51"/>
<dbReference type="InterPro" id="IPR051475">
    <property type="entry name" value="Diverse_Ion_Transporter"/>
</dbReference>
<feature type="transmembrane region" description="Helical" evidence="8">
    <location>
        <begin position="337"/>
        <end position="367"/>
    </location>
</feature>
<reference evidence="10 11" key="2">
    <citation type="journal article" date="2024" name="Int. J. Syst. Evol. Microbiol.">
        <title>Promethearchaeum syntrophicum gen. nov., sp. nov., an anaerobic, obligately syntrophic archaeon, the first isolate of the lineage 'Asgard' archaea, and proposal of the new archaeal phylum Promethearchaeota phyl. nov. and kingdom Promethearchaeati regn. nov.</title>
        <authorList>
            <person name="Imachi H."/>
            <person name="Nobu M.K."/>
            <person name="Kato S."/>
            <person name="Takaki Y."/>
            <person name="Miyazaki M."/>
            <person name="Miyata M."/>
            <person name="Ogawara M."/>
            <person name="Saito Y."/>
            <person name="Sakai S."/>
            <person name="Tahara Y.O."/>
            <person name="Takano Y."/>
            <person name="Tasumi E."/>
            <person name="Uematsu K."/>
            <person name="Yoshimura T."/>
            <person name="Itoh T."/>
            <person name="Ohkuma M."/>
            <person name="Takai K."/>
        </authorList>
    </citation>
    <scope>NUCLEOTIDE SEQUENCE [LARGE SCALE GENOMIC DNA]</scope>
    <source>
        <strain evidence="10 11">MK-D1</strain>
    </source>
</reference>
<comment type="subcellular location">
    <subcellularLocation>
        <location evidence="1">Cell membrane</location>
        <topology evidence="1">Multi-pass membrane protein</topology>
    </subcellularLocation>
</comment>
<gene>
    <name evidence="10" type="ORF">DSAG12_03189</name>
</gene>
<comment type="similarity">
    <text evidence="2">Belongs to the CitM (TC 2.A.11) transporter family.</text>
</comment>
<feature type="transmembrane region" description="Helical" evidence="8">
    <location>
        <begin position="6"/>
        <end position="21"/>
    </location>
</feature>